<dbReference type="eggNOG" id="ENOG5032ZI9">
    <property type="taxonomic scope" value="Bacteria"/>
</dbReference>
<sequence>MPSASRSTTPVGIDLDIVEGRYAELGDYTVAFETFKTDLDVTPYFHGLPGDVCSCKHLGYVTAGQITFRWPDHEETYVEGDAYVAGPGHSPLIAAGTSTVEFTRTADLQPVMEVIGRNIDAMAEARS</sequence>
<proteinExistence type="predicted"/>
<evidence type="ECO:0008006" key="3">
    <source>
        <dbReference type="Google" id="ProtNLM"/>
    </source>
</evidence>
<evidence type="ECO:0000313" key="2">
    <source>
        <dbReference type="Proteomes" id="UP000007947"/>
    </source>
</evidence>
<dbReference type="RefSeq" id="WP_013865333.1">
    <property type="nucleotide sequence ID" value="NC_015635.1"/>
</dbReference>
<keyword evidence="2" id="KW-1185">Reference proteome</keyword>
<name>F5XTQ0_MICPN</name>
<evidence type="ECO:0000313" key="1">
    <source>
        <dbReference type="EMBL" id="BAK37499.1"/>
    </source>
</evidence>
<organism evidence="1 2">
    <name type="scientific">Microlunatus phosphovorus (strain ATCC 700054 / DSM 10555 / JCM 9379 / NBRC 101784 / NCIMB 13414 / VKM Ac-1990 / NM-1)</name>
    <dbReference type="NCBI Taxonomy" id="1032480"/>
    <lineage>
        <taxon>Bacteria</taxon>
        <taxon>Bacillati</taxon>
        <taxon>Actinomycetota</taxon>
        <taxon>Actinomycetes</taxon>
        <taxon>Propionibacteriales</taxon>
        <taxon>Propionibacteriaceae</taxon>
        <taxon>Microlunatus</taxon>
    </lineage>
</organism>
<dbReference type="EMBL" id="AP012204">
    <property type="protein sequence ID" value="BAK37499.1"/>
    <property type="molecule type" value="Genomic_DNA"/>
</dbReference>
<reference evidence="1 2" key="1">
    <citation type="submission" date="2011-05" db="EMBL/GenBank/DDBJ databases">
        <title>Whole genome sequence of Microlunatus phosphovorus NM-1.</title>
        <authorList>
            <person name="Hosoyama A."/>
            <person name="Sasaki K."/>
            <person name="Harada T."/>
            <person name="Igarashi R."/>
            <person name="Kawakoshi A."/>
            <person name="Sasagawa M."/>
            <person name="Fukada J."/>
            <person name="Nakamura S."/>
            <person name="Katano Y."/>
            <person name="Hanada S."/>
            <person name="Kamagata Y."/>
            <person name="Nakamura N."/>
            <person name="Yamazaki S."/>
            <person name="Fujita N."/>
        </authorList>
    </citation>
    <scope>NUCLEOTIDE SEQUENCE [LARGE SCALE GENOMIC DNA]</scope>
    <source>
        <strain evidence="2">ATCC 700054 / DSM 10555 / JCM 9379 / NBRC 101784 / NCIMB 13414 / VKM Ac-1990 / NM-1</strain>
    </source>
</reference>
<protein>
    <recommendedName>
        <fullName evidence="3">Cupin 2 conserved barrel domain-containing protein</fullName>
    </recommendedName>
</protein>
<dbReference type="HOGENOM" id="CLU_150462_0_0_11"/>
<dbReference type="OrthoDB" id="1119958at2"/>
<dbReference type="AlphaFoldDB" id="F5XTQ0"/>
<dbReference type="Proteomes" id="UP000007947">
    <property type="component" value="Chromosome"/>
</dbReference>
<dbReference type="KEGG" id="mph:MLP_44850"/>
<accession>F5XTQ0</accession>
<dbReference type="STRING" id="1032480.MLP_44850"/>
<gene>
    <name evidence="1" type="ordered locus">MLP_44850</name>
</gene>